<protein>
    <submittedName>
        <fullName evidence="9">Membrane protein</fullName>
    </submittedName>
</protein>
<feature type="transmembrane region" description="Helical" evidence="8">
    <location>
        <begin position="174"/>
        <end position="194"/>
    </location>
</feature>
<evidence type="ECO:0000256" key="4">
    <source>
        <dbReference type="ARBA" id="ARBA00022475"/>
    </source>
</evidence>
<dbReference type="RefSeq" id="WP_229684794.1">
    <property type="nucleotide sequence ID" value="NZ_BMOD01000010.1"/>
</dbReference>
<keyword evidence="6 8" id="KW-1133">Transmembrane helix</keyword>
<comment type="caution">
    <text evidence="9">The sequence shown here is derived from an EMBL/GenBank/DDBJ whole genome shotgun (WGS) entry which is preliminary data.</text>
</comment>
<evidence type="ECO:0000256" key="8">
    <source>
        <dbReference type="SAM" id="Phobius"/>
    </source>
</evidence>
<sequence>MTDYFAQVWAGLKATSMLELSANISYLISVWLANRNSVHTWWTGIIGVVLFGLLFFQGQLYADVTLQLFYIVTSIYGWWVWARGGKDHQELPITRVSALQLLTCFGLGVLVTLGYGWLLHRFTNASYPFIDSIVMAGSVIAQLMLMNRKLENWLFWIIVDIVAVPLYATKGWYFTSGVYILFLLNAIWGQYTWWQLYRNQSKREAL</sequence>
<comment type="similarity">
    <text evidence="2">Belongs to the nicotinamide ribonucleoside (NR) uptake permease (TC 4.B.1) family.</text>
</comment>
<proteinExistence type="inferred from homology"/>
<dbReference type="EMBL" id="BMOD01000010">
    <property type="protein sequence ID" value="GGJ40280.1"/>
    <property type="molecule type" value="Genomic_DNA"/>
</dbReference>
<name>A0ABQ2D0V0_9DEIO</name>
<keyword evidence="4" id="KW-1003">Cell membrane</keyword>
<evidence type="ECO:0000256" key="7">
    <source>
        <dbReference type="ARBA" id="ARBA00023136"/>
    </source>
</evidence>
<evidence type="ECO:0000256" key="1">
    <source>
        <dbReference type="ARBA" id="ARBA00004651"/>
    </source>
</evidence>
<dbReference type="Pfam" id="PF04973">
    <property type="entry name" value="NMN_transporter"/>
    <property type="match status" value="1"/>
</dbReference>
<dbReference type="PANTHER" id="PTHR36122">
    <property type="entry name" value="NICOTINAMIDE RIBOSIDE TRANSPORTER PNUC"/>
    <property type="match status" value="1"/>
</dbReference>
<organism evidence="9 10">
    <name type="scientific">Deinococcus roseus</name>
    <dbReference type="NCBI Taxonomy" id="392414"/>
    <lineage>
        <taxon>Bacteria</taxon>
        <taxon>Thermotogati</taxon>
        <taxon>Deinococcota</taxon>
        <taxon>Deinococci</taxon>
        <taxon>Deinococcales</taxon>
        <taxon>Deinococcaceae</taxon>
        <taxon>Deinococcus</taxon>
    </lineage>
</organism>
<evidence type="ECO:0000256" key="2">
    <source>
        <dbReference type="ARBA" id="ARBA00006669"/>
    </source>
</evidence>
<keyword evidence="10" id="KW-1185">Reference proteome</keyword>
<keyword evidence="5 8" id="KW-0812">Transmembrane</keyword>
<dbReference type="NCBIfam" id="TIGR01528">
    <property type="entry name" value="NMN_trans_PnuC"/>
    <property type="match status" value="1"/>
</dbReference>
<feature type="transmembrane region" description="Helical" evidence="8">
    <location>
        <begin position="101"/>
        <end position="119"/>
    </location>
</feature>
<feature type="transmembrane region" description="Helical" evidence="8">
    <location>
        <begin position="125"/>
        <end position="145"/>
    </location>
</feature>
<keyword evidence="7 8" id="KW-0472">Membrane</keyword>
<keyword evidence="3" id="KW-0813">Transport</keyword>
<reference evidence="10" key="1">
    <citation type="journal article" date="2019" name="Int. J. Syst. Evol. Microbiol.">
        <title>The Global Catalogue of Microorganisms (GCM) 10K type strain sequencing project: providing services to taxonomists for standard genome sequencing and annotation.</title>
        <authorList>
            <consortium name="The Broad Institute Genomics Platform"/>
            <consortium name="The Broad Institute Genome Sequencing Center for Infectious Disease"/>
            <person name="Wu L."/>
            <person name="Ma J."/>
        </authorList>
    </citation>
    <scope>NUCLEOTIDE SEQUENCE [LARGE SCALE GENOMIC DNA]</scope>
    <source>
        <strain evidence="10">JCM 14370</strain>
    </source>
</reference>
<dbReference type="InterPro" id="IPR006419">
    <property type="entry name" value="NMN_transpt_PnuC"/>
</dbReference>
<evidence type="ECO:0000256" key="6">
    <source>
        <dbReference type="ARBA" id="ARBA00022989"/>
    </source>
</evidence>
<evidence type="ECO:0000256" key="5">
    <source>
        <dbReference type="ARBA" id="ARBA00022692"/>
    </source>
</evidence>
<feature type="transmembrane region" description="Helical" evidence="8">
    <location>
        <begin position="40"/>
        <end position="58"/>
    </location>
</feature>
<dbReference type="PANTHER" id="PTHR36122:SF2">
    <property type="entry name" value="NICOTINAMIDE RIBOSIDE TRANSPORTER PNUC"/>
    <property type="match status" value="1"/>
</dbReference>
<dbReference type="Proteomes" id="UP000632222">
    <property type="component" value="Unassembled WGS sequence"/>
</dbReference>
<evidence type="ECO:0000313" key="9">
    <source>
        <dbReference type="EMBL" id="GGJ40280.1"/>
    </source>
</evidence>
<accession>A0ABQ2D0V0</accession>
<evidence type="ECO:0000313" key="10">
    <source>
        <dbReference type="Proteomes" id="UP000632222"/>
    </source>
</evidence>
<gene>
    <name evidence="9" type="ORF">GCM10008938_27940</name>
</gene>
<feature type="transmembrane region" description="Helical" evidence="8">
    <location>
        <begin position="64"/>
        <end position="81"/>
    </location>
</feature>
<evidence type="ECO:0000256" key="3">
    <source>
        <dbReference type="ARBA" id="ARBA00022448"/>
    </source>
</evidence>
<comment type="subcellular location">
    <subcellularLocation>
        <location evidence="1">Cell membrane</location>
        <topology evidence="1">Multi-pass membrane protein</topology>
    </subcellularLocation>
</comment>